<dbReference type="EMBL" id="OD564624">
    <property type="protein sequence ID" value="CAD7439221.1"/>
    <property type="molecule type" value="Genomic_DNA"/>
</dbReference>
<protein>
    <submittedName>
        <fullName evidence="1">Uncharacterized protein</fullName>
    </submittedName>
</protein>
<gene>
    <name evidence="1" type="ORF">TBIB3V08_LOCUS1792</name>
</gene>
<evidence type="ECO:0000313" key="1">
    <source>
        <dbReference type="EMBL" id="CAD7439221.1"/>
    </source>
</evidence>
<accession>A0A7R9ES80</accession>
<reference evidence="1" key="1">
    <citation type="submission" date="2020-11" db="EMBL/GenBank/DDBJ databases">
        <authorList>
            <person name="Tran Van P."/>
        </authorList>
    </citation>
    <scope>NUCLEOTIDE SEQUENCE</scope>
</reference>
<name>A0A7R9ES80_9NEOP</name>
<organism evidence="1">
    <name type="scientific">Timema bartmani</name>
    <dbReference type="NCBI Taxonomy" id="61472"/>
    <lineage>
        <taxon>Eukaryota</taxon>
        <taxon>Metazoa</taxon>
        <taxon>Ecdysozoa</taxon>
        <taxon>Arthropoda</taxon>
        <taxon>Hexapoda</taxon>
        <taxon>Insecta</taxon>
        <taxon>Pterygota</taxon>
        <taxon>Neoptera</taxon>
        <taxon>Polyneoptera</taxon>
        <taxon>Phasmatodea</taxon>
        <taxon>Timematodea</taxon>
        <taxon>Timematoidea</taxon>
        <taxon>Timematidae</taxon>
        <taxon>Timema</taxon>
    </lineage>
</organism>
<dbReference type="AlphaFoldDB" id="A0A7R9ES80"/>
<proteinExistence type="predicted"/>
<sequence>MDRYCPPLIGGNSQSQGYIKLEGAVPFDCEELLQTGQNSNPSPEIQKVLLFLILSHSSSNQTLEYFFSFIPCVSLPHLDDYIRIARNGCLMVRRVILMLEWIAGDGEIKVQILVSKGPIFPRYNSSEREVCSALLLGCHSRALSHYSQLRRAPGALQPSSSPIFSLSSKKEWGRSETQQRRFLHDGGPIPFKPVSRVTQSLDESVHDAADYRFRQSSRIKQRARRDILRLYASIEQGLQTTPSRPLLETTDPESCCTHGRECLKATFSERVLPTLVSGPMAYWSGHLATNLRVPGSIPGWCLGYFTLKRNYPNGRQGLIKSFAPACPMTQPRNTNKNRWLRHPGIVEMNK</sequence>